<organism evidence="2 3">
    <name type="scientific">Stieleria varia</name>
    <dbReference type="NCBI Taxonomy" id="2528005"/>
    <lineage>
        <taxon>Bacteria</taxon>
        <taxon>Pseudomonadati</taxon>
        <taxon>Planctomycetota</taxon>
        <taxon>Planctomycetia</taxon>
        <taxon>Pirellulales</taxon>
        <taxon>Pirellulaceae</taxon>
        <taxon>Stieleria</taxon>
    </lineage>
</organism>
<dbReference type="Proteomes" id="UP000320176">
    <property type="component" value="Unassembled WGS sequence"/>
</dbReference>
<gene>
    <name evidence="2" type="ORF">Pla52n_45830</name>
</gene>
<proteinExistence type="predicted"/>
<evidence type="ECO:0000313" key="2">
    <source>
        <dbReference type="EMBL" id="TWU01211.1"/>
    </source>
</evidence>
<feature type="region of interest" description="Disordered" evidence="1">
    <location>
        <begin position="124"/>
        <end position="143"/>
    </location>
</feature>
<accession>A0A5C6AP62</accession>
<reference evidence="2 3" key="1">
    <citation type="submission" date="2019-02" db="EMBL/GenBank/DDBJ databases">
        <title>Deep-cultivation of Planctomycetes and their phenomic and genomic characterization uncovers novel biology.</title>
        <authorList>
            <person name="Wiegand S."/>
            <person name="Jogler M."/>
            <person name="Boedeker C."/>
            <person name="Pinto D."/>
            <person name="Vollmers J."/>
            <person name="Rivas-Marin E."/>
            <person name="Kohn T."/>
            <person name="Peeters S.H."/>
            <person name="Heuer A."/>
            <person name="Rast P."/>
            <person name="Oberbeckmann S."/>
            <person name="Bunk B."/>
            <person name="Jeske O."/>
            <person name="Meyerdierks A."/>
            <person name="Storesund J.E."/>
            <person name="Kallscheuer N."/>
            <person name="Luecker S."/>
            <person name="Lage O.M."/>
            <person name="Pohl T."/>
            <person name="Merkel B.J."/>
            <person name="Hornburger P."/>
            <person name="Mueller R.-W."/>
            <person name="Bruemmer F."/>
            <person name="Labrenz M."/>
            <person name="Spormann A.M."/>
            <person name="Op Den Camp H."/>
            <person name="Overmann J."/>
            <person name="Amann R."/>
            <person name="Jetten M.S.M."/>
            <person name="Mascher T."/>
            <person name="Medema M.H."/>
            <person name="Devos D.P."/>
            <person name="Kaster A.-K."/>
            <person name="Ovreas L."/>
            <person name="Rohde M."/>
            <person name="Galperin M.Y."/>
            <person name="Jogler C."/>
        </authorList>
    </citation>
    <scope>NUCLEOTIDE SEQUENCE [LARGE SCALE GENOMIC DNA]</scope>
    <source>
        <strain evidence="2 3">Pla52n</strain>
    </source>
</reference>
<sequence>MPSQLLNPAHASTVPSRVRLQRPDLPVIARIPLCTDSTTVLQTDDGRFLRVDRPQLAAKVTDQVSMVHDQRPDNAADWLPDHAQDLIDRLREWSLELDAREIELQQRAGELERTARELRMIRSGGITAPKNDAPSFHAASRRA</sequence>
<evidence type="ECO:0000256" key="1">
    <source>
        <dbReference type="SAM" id="MobiDB-lite"/>
    </source>
</evidence>
<comment type="caution">
    <text evidence="2">The sequence shown here is derived from an EMBL/GenBank/DDBJ whole genome shotgun (WGS) entry which is preliminary data.</text>
</comment>
<evidence type="ECO:0000313" key="3">
    <source>
        <dbReference type="Proteomes" id="UP000320176"/>
    </source>
</evidence>
<dbReference type="EMBL" id="SJPN01000005">
    <property type="protein sequence ID" value="TWU01211.1"/>
    <property type="molecule type" value="Genomic_DNA"/>
</dbReference>
<dbReference type="AlphaFoldDB" id="A0A5C6AP62"/>
<keyword evidence="3" id="KW-1185">Reference proteome</keyword>
<protein>
    <submittedName>
        <fullName evidence="2">Uncharacterized protein</fullName>
    </submittedName>
</protein>
<name>A0A5C6AP62_9BACT</name>